<feature type="domain" description="HTH marR-type" evidence="6">
    <location>
        <begin position="16"/>
        <end position="146"/>
    </location>
</feature>
<evidence type="ECO:0000256" key="3">
    <source>
        <dbReference type="ARBA" id="ARBA00023015"/>
    </source>
</evidence>
<dbReference type="GO" id="GO:0006950">
    <property type="term" value="P:response to stress"/>
    <property type="evidence" value="ECO:0007669"/>
    <property type="project" value="TreeGrafter"/>
</dbReference>
<keyword evidence="8" id="KW-1185">Reference proteome</keyword>
<dbReference type="Proteomes" id="UP000049983">
    <property type="component" value="Unassembled WGS sequence"/>
</dbReference>
<accession>A0A0M6Z7A6</accession>
<evidence type="ECO:0000256" key="4">
    <source>
        <dbReference type="ARBA" id="ARBA00023125"/>
    </source>
</evidence>
<dbReference type="Gene3D" id="1.10.10.10">
    <property type="entry name" value="Winged helix-like DNA-binding domain superfamily/Winged helix DNA-binding domain"/>
    <property type="match status" value="1"/>
</dbReference>
<evidence type="ECO:0000313" key="8">
    <source>
        <dbReference type="Proteomes" id="UP000049983"/>
    </source>
</evidence>
<dbReference type="PROSITE" id="PS50995">
    <property type="entry name" value="HTH_MARR_2"/>
    <property type="match status" value="1"/>
</dbReference>
<dbReference type="PANTHER" id="PTHR33164">
    <property type="entry name" value="TRANSCRIPTIONAL REGULATOR, MARR FAMILY"/>
    <property type="match status" value="1"/>
</dbReference>
<evidence type="ECO:0000256" key="1">
    <source>
        <dbReference type="ARBA" id="ARBA00004496"/>
    </source>
</evidence>
<name>A0A0M6Z7A6_9HYPH</name>
<dbReference type="InterPro" id="IPR036390">
    <property type="entry name" value="WH_DNA-bd_sf"/>
</dbReference>
<dbReference type="GO" id="GO:0005737">
    <property type="term" value="C:cytoplasm"/>
    <property type="evidence" value="ECO:0007669"/>
    <property type="project" value="UniProtKB-SubCell"/>
</dbReference>
<evidence type="ECO:0000256" key="5">
    <source>
        <dbReference type="ARBA" id="ARBA00023163"/>
    </source>
</evidence>
<dbReference type="SUPFAM" id="SSF46785">
    <property type="entry name" value="Winged helix' DNA-binding domain"/>
    <property type="match status" value="1"/>
</dbReference>
<reference evidence="8" key="1">
    <citation type="submission" date="2015-07" db="EMBL/GenBank/DDBJ databases">
        <authorList>
            <person name="Rodrigo-Torres Lidia"/>
            <person name="Arahal R.David."/>
        </authorList>
    </citation>
    <scope>NUCLEOTIDE SEQUENCE [LARGE SCALE GENOMIC DNA]</scope>
    <source>
        <strain evidence="8">CECT 5096</strain>
    </source>
</reference>
<proteinExistence type="predicted"/>
<dbReference type="PRINTS" id="PR00598">
    <property type="entry name" value="HTHMARR"/>
</dbReference>
<comment type="subcellular location">
    <subcellularLocation>
        <location evidence="1">Cytoplasm</location>
    </subcellularLocation>
</comment>
<protein>
    <submittedName>
        <fullName evidence="7">Regulator of autolytic activity</fullName>
    </submittedName>
</protein>
<keyword evidence="4" id="KW-0238">DNA-binding</keyword>
<evidence type="ECO:0000259" key="6">
    <source>
        <dbReference type="PROSITE" id="PS50995"/>
    </source>
</evidence>
<evidence type="ECO:0000313" key="7">
    <source>
        <dbReference type="EMBL" id="CTQ65831.1"/>
    </source>
</evidence>
<dbReference type="Pfam" id="PF22381">
    <property type="entry name" value="Staph_reg_Sar_Rot"/>
    <property type="match status" value="1"/>
</dbReference>
<keyword evidence="5" id="KW-0804">Transcription</keyword>
<dbReference type="AlphaFoldDB" id="A0A0M6Z7A6"/>
<dbReference type="EMBL" id="CXWC01000002">
    <property type="protein sequence ID" value="CTQ65831.1"/>
    <property type="molecule type" value="Genomic_DNA"/>
</dbReference>
<evidence type="ECO:0000256" key="2">
    <source>
        <dbReference type="ARBA" id="ARBA00022490"/>
    </source>
</evidence>
<dbReference type="GO" id="GO:0003700">
    <property type="term" value="F:DNA-binding transcription factor activity"/>
    <property type="evidence" value="ECO:0007669"/>
    <property type="project" value="InterPro"/>
</dbReference>
<keyword evidence="3" id="KW-0805">Transcription regulation</keyword>
<organism evidence="7 8">
    <name type="scientific">Roseibium album</name>
    <dbReference type="NCBI Taxonomy" id="311410"/>
    <lineage>
        <taxon>Bacteria</taxon>
        <taxon>Pseudomonadati</taxon>
        <taxon>Pseudomonadota</taxon>
        <taxon>Alphaproteobacteria</taxon>
        <taxon>Hyphomicrobiales</taxon>
        <taxon>Stappiaceae</taxon>
        <taxon>Roseibium</taxon>
    </lineage>
</organism>
<keyword evidence="2" id="KW-0963">Cytoplasm</keyword>
<dbReference type="SMART" id="SM00347">
    <property type="entry name" value="HTH_MARR"/>
    <property type="match status" value="1"/>
</dbReference>
<dbReference type="PANTHER" id="PTHR33164:SF5">
    <property type="entry name" value="ORGANIC HYDROPEROXIDE RESISTANCE TRANSCRIPTIONAL REGULATOR"/>
    <property type="match status" value="1"/>
</dbReference>
<gene>
    <name evidence="7" type="primary">mgrA</name>
    <name evidence="7" type="ORF">LA5096_00870</name>
</gene>
<dbReference type="InterPro" id="IPR036388">
    <property type="entry name" value="WH-like_DNA-bd_sf"/>
</dbReference>
<dbReference type="GeneID" id="97668312"/>
<dbReference type="InterPro" id="IPR055166">
    <property type="entry name" value="Transc_reg_Sar_Rot_HTH"/>
</dbReference>
<dbReference type="STRING" id="311410.LA5095_02014"/>
<dbReference type="InterPro" id="IPR039422">
    <property type="entry name" value="MarR/SlyA-like"/>
</dbReference>
<dbReference type="RefSeq" id="WP_196879743.1">
    <property type="nucleotide sequence ID" value="NZ_CANMGD010000005.1"/>
</dbReference>
<dbReference type="InterPro" id="IPR000835">
    <property type="entry name" value="HTH_MarR-typ"/>
</dbReference>
<sequence length="147" mass="16673">MSEKSAVSEAAEITLDSQLCFALYSASNTIDQYYRPLLEQHDLTYAQYIVLMALAEKDNVSITSLANRLGLSKATMTPLLRRLEGRNLLRREMAEGDERQKFIHLTPEGRELWSESCKVTDKVFEKTELTPDEAATLVALCKRITRS</sequence>